<dbReference type="EMBL" id="WOXT01000005">
    <property type="protein sequence ID" value="MUV15415.1"/>
    <property type="molecule type" value="Genomic_DNA"/>
</dbReference>
<dbReference type="AlphaFoldDB" id="A0A7C9HNK8"/>
<reference evidence="1 2" key="1">
    <citation type="submission" date="2019-12" db="EMBL/GenBank/DDBJ databases">
        <authorList>
            <person name="Xu J."/>
        </authorList>
    </citation>
    <scope>NUCLEOTIDE SEQUENCE [LARGE SCALE GENOMIC DNA]</scope>
    <source>
        <strain evidence="1 2">HX-5-24</strain>
    </source>
</reference>
<keyword evidence="2" id="KW-1185">Reference proteome</keyword>
<dbReference type="RefSeq" id="WP_156643017.1">
    <property type="nucleotide sequence ID" value="NZ_WOXT01000005.1"/>
</dbReference>
<sequence length="126" mass="12775">MPLRPLARIALHLIVVVAMIVGGAVAPAVAATAALESIPASVEAAPDAMPCDNMSAMQMGDKAPAHQPQGPCMTQHCDLSACLGVACLVELPVVSRSLPRVDLGIANGNLTIPAGVIDTPLRPPNA</sequence>
<comment type="caution">
    <text evidence="1">The sequence shown here is derived from an EMBL/GenBank/DDBJ whole genome shotgun (WGS) entry which is preliminary data.</text>
</comment>
<evidence type="ECO:0000313" key="1">
    <source>
        <dbReference type="EMBL" id="MUV15415.1"/>
    </source>
</evidence>
<organism evidence="1 2">
    <name type="scientific">Noviluteimonas gilva</name>
    <dbReference type="NCBI Taxonomy" id="2682097"/>
    <lineage>
        <taxon>Bacteria</taxon>
        <taxon>Pseudomonadati</taxon>
        <taxon>Pseudomonadota</taxon>
        <taxon>Gammaproteobacteria</taxon>
        <taxon>Lysobacterales</taxon>
        <taxon>Lysobacteraceae</taxon>
        <taxon>Noviluteimonas</taxon>
    </lineage>
</organism>
<evidence type="ECO:0008006" key="3">
    <source>
        <dbReference type="Google" id="ProtNLM"/>
    </source>
</evidence>
<accession>A0A7C9HNK8</accession>
<proteinExistence type="predicted"/>
<gene>
    <name evidence="1" type="ORF">GN331_14510</name>
</gene>
<dbReference type="Proteomes" id="UP000479692">
    <property type="component" value="Unassembled WGS sequence"/>
</dbReference>
<name>A0A7C9HNK8_9GAMM</name>
<protein>
    <recommendedName>
        <fullName evidence="3">CopL family metal-binding regulatory protein</fullName>
    </recommendedName>
</protein>
<evidence type="ECO:0000313" key="2">
    <source>
        <dbReference type="Proteomes" id="UP000479692"/>
    </source>
</evidence>